<keyword evidence="2" id="KW-1185">Reference proteome</keyword>
<dbReference type="AlphaFoldDB" id="A0A6P8KL77"/>
<reference evidence="3" key="1">
    <citation type="submission" date="2025-08" db="UniProtKB">
        <authorList>
            <consortium name="RefSeq"/>
        </authorList>
    </citation>
    <scope>IDENTIFICATION</scope>
    <source>
        <strain evidence="3">Mau12</strain>
        <tissue evidence="3">Whole Body</tissue>
    </source>
</reference>
<organism evidence="2 3">
    <name type="scientific">Drosophila mauritiana</name>
    <name type="common">Fruit fly</name>
    <dbReference type="NCBI Taxonomy" id="7226"/>
    <lineage>
        <taxon>Eukaryota</taxon>
        <taxon>Metazoa</taxon>
        <taxon>Ecdysozoa</taxon>
        <taxon>Arthropoda</taxon>
        <taxon>Hexapoda</taxon>
        <taxon>Insecta</taxon>
        <taxon>Pterygota</taxon>
        <taxon>Neoptera</taxon>
        <taxon>Endopterygota</taxon>
        <taxon>Diptera</taxon>
        <taxon>Brachycera</taxon>
        <taxon>Muscomorpha</taxon>
        <taxon>Ephydroidea</taxon>
        <taxon>Drosophilidae</taxon>
        <taxon>Drosophila</taxon>
        <taxon>Sophophora</taxon>
    </lineage>
</organism>
<evidence type="ECO:0000313" key="2">
    <source>
        <dbReference type="Proteomes" id="UP000515162"/>
    </source>
</evidence>
<dbReference type="GeneID" id="117143512"/>
<evidence type="ECO:0000256" key="1">
    <source>
        <dbReference type="SAM" id="Phobius"/>
    </source>
</evidence>
<sequence length="139" mass="16099">MSWLSTILGIILITLLCTVWIAAHPRWEQMAQAVATQMKYDDRYRIHTASKAAKKVDTQIHDFYVKLENQKKVAARDILDSAYTETTKCIEVFYSGELEQQFKDCIEHVTSLHMERLKSLLQITTKRQGSGASRLNIWH</sequence>
<evidence type="ECO:0000313" key="3">
    <source>
        <dbReference type="RefSeq" id="XP_033164126.1"/>
    </source>
</evidence>
<name>A0A6P8KL77_DROMA</name>
<proteinExistence type="predicted"/>
<keyword evidence="1" id="KW-1133">Transmembrane helix</keyword>
<accession>A0A6P8KL77</accession>
<dbReference type="Proteomes" id="UP000515162">
    <property type="component" value="Chromosome 3R"/>
</dbReference>
<protein>
    <submittedName>
        <fullName evidence="3">Uncharacterized protein LOC117143512</fullName>
    </submittedName>
</protein>
<feature type="transmembrane region" description="Helical" evidence="1">
    <location>
        <begin position="6"/>
        <end position="23"/>
    </location>
</feature>
<keyword evidence="1" id="KW-0812">Transmembrane</keyword>
<keyword evidence="1" id="KW-0472">Membrane</keyword>
<gene>
    <name evidence="3" type="primary">LOC117143512</name>
</gene>
<dbReference type="RefSeq" id="XP_033164126.1">
    <property type="nucleotide sequence ID" value="XM_033308235.1"/>
</dbReference>